<dbReference type="GO" id="GO:0003676">
    <property type="term" value="F:nucleic acid binding"/>
    <property type="evidence" value="ECO:0007669"/>
    <property type="project" value="InterPro"/>
</dbReference>
<keyword evidence="3" id="KW-1185">Reference proteome</keyword>
<organism evidence="2 3">
    <name type="scientific">Phialemonium atrogriseum</name>
    <dbReference type="NCBI Taxonomy" id="1093897"/>
    <lineage>
        <taxon>Eukaryota</taxon>
        <taxon>Fungi</taxon>
        <taxon>Dikarya</taxon>
        <taxon>Ascomycota</taxon>
        <taxon>Pezizomycotina</taxon>
        <taxon>Sordariomycetes</taxon>
        <taxon>Sordariomycetidae</taxon>
        <taxon>Cephalothecales</taxon>
        <taxon>Cephalothecaceae</taxon>
        <taxon>Phialemonium</taxon>
    </lineage>
</organism>
<sequence>MASKPPQQFVPRTIYGSGQPRPAASASFRHPSFDTASTGESPRVFRPMESKLSQRNPASQQHRGPFPPQHEAWARMIAGFSPNYCGNISLSRNRSADIPEHQNCSLFILNLPADITTRELLANIRNAGRVYATHINAPEPDKGHGTCAAKVIFFERPAAEHLFDQCRGAGGFAMAGRAERGRVIWNRIRTAEQGGPRHQTRVLQIAGPAGVVNEPFLTAYFQSKLDFQVDEVLDVGGAAERRVVEYRFGSFRCQAEAARMALAREWSEHDVKVWFGPDPCDIDLPPVGQFSLPPPGSSEGSATRTERLAQIEEE</sequence>
<dbReference type="EMBL" id="MU838998">
    <property type="protein sequence ID" value="KAK1771621.1"/>
    <property type="molecule type" value="Genomic_DNA"/>
</dbReference>
<feature type="region of interest" description="Disordered" evidence="1">
    <location>
        <begin position="1"/>
        <end position="44"/>
    </location>
</feature>
<proteinExistence type="predicted"/>
<dbReference type="RefSeq" id="XP_060287834.1">
    <property type="nucleotide sequence ID" value="XM_060431677.1"/>
</dbReference>
<protein>
    <recommendedName>
        <fullName evidence="4">RRM domain-containing protein</fullName>
    </recommendedName>
</protein>
<evidence type="ECO:0008006" key="4">
    <source>
        <dbReference type="Google" id="ProtNLM"/>
    </source>
</evidence>
<dbReference type="AlphaFoldDB" id="A0AAJ0CC89"/>
<feature type="region of interest" description="Disordered" evidence="1">
    <location>
        <begin position="286"/>
        <end position="314"/>
    </location>
</feature>
<evidence type="ECO:0000313" key="3">
    <source>
        <dbReference type="Proteomes" id="UP001244011"/>
    </source>
</evidence>
<evidence type="ECO:0000313" key="2">
    <source>
        <dbReference type="EMBL" id="KAK1771621.1"/>
    </source>
</evidence>
<reference evidence="2" key="1">
    <citation type="submission" date="2023-06" db="EMBL/GenBank/DDBJ databases">
        <title>Genome-scale phylogeny and comparative genomics of the fungal order Sordariales.</title>
        <authorList>
            <consortium name="Lawrence Berkeley National Laboratory"/>
            <person name="Hensen N."/>
            <person name="Bonometti L."/>
            <person name="Westerberg I."/>
            <person name="Brannstrom I.O."/>
            <person name="Guillou S."/>
            <person name="Cros-Aarteil S."/>
            <person name="Calhoun S."/>
            <person name="Haridas S."/>
            <person name="Kuo A."/>
            <person name="Mondo S."/>
            <person name="Pangilinan J."/>
            <person name="Riley R."/>
            <person name="Labutti K."/>
            <person name="Andreopoulos B."/>
            <person name="Lipzen A."/>
            <person name="Chen C."/>
            <person name="Yanf M."/>
            <person name="Daum C."/>
            <person name="Ng V."/>
            <person name="Clum A."/>
            <person name="Steindorff A."/>
            <person name="Ohm R."/>
            <person name="Martin F."/>
            <person name="Silar P."/>
            <person name="Natvig D."/>
            <person name="Lalanne C."/>
            <person name="Gautier V."/>
            <person name="Ament-Velasquez S.L."/>
            <person name="Kruys A."/>
            <person name="Hutchinson M.I."/>
            <person name="Powell A.J."/>
            <person name="Barry K."/>
            <person name="Miller A.N."/>
            <person name="Grigoriev I.V."/>
            <person name="Debuchy R."/>
            <person name="Gladieux P."/>
            <person name="Thoren M.H."/>
            <person name="Johannesson H."/>
        </authorList>
    </citation>
    <scope>NUCLEOTIDE SEQUENCE</scope>
    <source>
        <strain evidence="2">8032-3</strain>
    </source>
</reference>
<name>A0AAJ0CC89_9PEZI</name>
<dbReference type="InterPro" id="IPR035979">
    <property type="entry name" value="RBD_domain_sf"/>
</dbReference>
<dbReference type="Proteomes" id="UP001244011">
    <property type="component" value="Unassembled WGS sequence"/>
</dbReference>
<gene>
    <name evidence="2" type="ORF">QBC33DRAFT_592071</name>
</gene>
<dbReference type="GeneID" id="85314864"/>
<accession>A0AAJ0CC89</accession>
<evidence type="ECO:0000256" key="1">
    <source>
        <dbReference type="SAM" id="MobiDB-lite"/>
    </source>
</evidence>
<dbReference type="SUPFAM" id="SSF54928">
    <property type="entry name" value="RNA-binding domain, RBD"/>
    <property type="match status" value="1"/>
</dbReference>
<feature type="compositionally biased region" description="Basic and acidic residues" evidence="1">
    <location>
        <begin position="304"/>
        <end position="314"/>
    </location>
</feature>
<comment type="caution">
    <text evidence="2">The sequence shown here is derived from an EMBL/GenBank/DDBJ whole genome shotgun (WGS) entry which is preliminary data.</text>
</comment>